<dbReference type="GO" id="GO:0140326">
    <property type="term" value="F:ATPase-coupled intramembrane lipid transporter activity"/>
    <property type="evidence" value="ECO:0007669"/>
    <property type="project" value="TreeGrafter"/>
</dbReference>
<dbReference type="GO" id="GO:0005802">
    <property type="term" value="C:trans-Golgi network"/>
    <property type="evidence" value="ECO:0007669"/>
    <property type="project" value="TreeGrafter"/>
</dbReference>
<dbReference type="GO" id="GO:0006892">
    <property type="term" value="P:post-Golgi vesicle-mediated transport"/>
    <property type="evidence" value="ECO:0007669"/>
    <property type="project" value="TreeGrafter"/>
</dbReference>
<name>A0A0C9V7I0_SPHS4</name>
<dbReference type="AlphaFoldDB" id="A0A0C9V7I0"/>
<feature type="region of interest" description="Disordered" evidence="1">
    <location>
        <begin position="136"/>
        <end position="156"/>
    </location>
</feature>
<feature type="compositionally biased region" description="Low complexity" evidence="1">
    <location>
        <begin position="280"/>
        <end position="292"/>
    </location>
</feature>
<evidence type="ECO:0000256" key="1">
    <source>
        <dbReference type="SAM" id="MobiDB-lite"/>
    </source>
</evidence>
<dbReference type="PANTHER" id="PTHR24092:SF150">
    <property type="entry name" value="PHOSPHOLIPID-TRANSPORTING ATPASE"/>
    <property type="match status" value="1"/>
</dbReference>
<dbReference type="EMBL" id="KN837214">
    <property type="protein sequence ID" value="KIJ33311.1"/>
    <property type="molecule type" value="Genomic_DNA"/>
</dbReference>
<dbReference type="Pfam" id="PF16209">
    <property type="entry name" value="PhoLip_ATPase_N"/>
    <property type="match status" value="1"/>
</dbReference>
<dbReference type="GO" id="GO:0032456">
    <property type="term" value="P:endocytic recycling"/>
    <property type="evidence" value="ECO:0007669"/>
    <property type="project" value="TreeGrafter"/>
</dbReference>
<keyword evidence="2" id="KW-0812">Transmembrane</keyword>
<evidence type="ECO:0000259" key="3">
    <source>
        <dbReference type="Pfam" id="PF16209"/>
    </source>
</evidence>
<accession>A0A0C9V7I0</accession>
<keyword evidence="2" id="KW-1133">Transmembrane helix</keyword>
<proteinExistence type="predicted"/>
<organism evidence="4 5">
    <name type="scientific">Sphaerobolus stellatus (strain SS14)</name>
    <dbReference type="NCBI Taxonomy" id="990650"/>
    <lineage>
        <taxon>Eukaryota</taxon>
        <taxon>Fungi</taxon>
        <taxon>Dikarya</taxon>
        <taxon>Basidiomycota</taxon>
        <taxon>Agaricomycotina</taxon>
        <taxon>Agaricomycetes</taxon>
        <taxon>Phallomycetidae</taxon>
        <taxon>Geastrales</taxon>
        <taxon>Sphaerobolaceae</taxon>
        <taxon>Sphaerobolus</taxon>
    </lineage>
</organism>
<evidence type="ECO:0000313" key="4">
    <source>
        <dbReference type="EMBL" id="KIJ33311.1"/>
    </source>
</evidence>
<sequence>MAPPQAQQPQPGVKRIFPRYDYDLNDGCDDEQRACKWPTTFTASSPHRISPPPRNTTRLSPYFRHDTAMTTPNPNGGYNAHKEDILGAELVPDSVFASNCIQGDAQHSGLPLSKNAAPPPQAMAFRKAGTLMTLSSHYQRTKAQRRSPQKEEEKTGERVLALNDEQVNLAEAYCSSYVSTSKYNIATFLPKFLTEQFSKYAKVFFLFTTCIQQIPGASPTNRYTTILPLGLILLASAFKEFQEDLKRYQYHKELTDAVQRVLSRTGTSTFIEIPSASATLSASNPTTLSPPASSSPPLSPKRNESQHQTSLHTYLHPNRPHLVQSLAGQLRCEQPNNSLYTFEGTLELRNPNSGGAKAIPLGPDQMLLRGGQLRNTPWCYGLVVYTGHETKLMRNATSAPIKRTAGERQVNVQIDLLIIILLALSIGSSIGAAIRLWFFASDQWYLSIGDDMSSKAITFLLVRFSRHILRTMNRTTIISSVRFTEPQSNRMNWFM</sequence>
<feature type="domain" description="P-type ATPase N-terminal" evidence="3">
    <location>
        <begin position="162"/>
        <end position="226"/>
    </location>
</feature>
<evidence type="ECO:0000256" key="2">
    <source>
        <dbReference type="SAM" id="Phobius"/>
    </source>
</evidence>
<dbReference type="SUPFAM" id="SSF81665">
    <property type="entry name" value="Calcium ATPase, transmembrane domain M"/>
    <property type="match status" value="1"/>
</dbReference>
<dbReference type="InterPro" id="IPR032631">
    <property type="entry name" value="P-type_ATPase_N"/>
</dbReference>
<reference evidence="4 5" key="1">
    <citation type="submission" date="2014-06" db="EMBL/GenBank/DDBJ databases">
        <title>Evolutionary Origins and Diversification of the Mycorrhizal Mutualists.</title>
        <authorList>
            <consortium name="DOE Joint Genome Institute"/>
            <consortium name="Mycorrhizal Genomics Consortium"/>
            <person name="Kohler A."/>
            <person name="Kuo A."/>
            <person name="Nagy L.G."/>
            <person name="Floudas D."/>
            <person name="Copeland A."/>
            <person name="Barry K.W."/>
            <person name="Cichocki N."/>
            <person name="Veneault-Fourrey C."/>
            <person name="LaButti K."/>
            <person name="Lindquist E.A."/>
            <person name="Lipzen A."/>
            <person name="Lundell T."/>
            <person name="Morin E."/>
            <person name="Murat C."/>
            <person name="Riley R."/>
            <person name="Ohm R."/>
            <person name="Sun H."/>
            <person name="Tunlid A."/>
            <person name="Henrissat B."/>
            <person name="Grigoriev I.V."/>
            <person name="Hibbett D.S."/>
            <person name="Martin F."/>
        </authorList>
    </citation>
    <scope>NUCLEOTIDE SEQUENCE [LARGE SCALE GENOMIC DNA]</scope>
    <source>
        <strain evidence="4 5">SS14</strain>
    </source>
</reference>
<dbReference type="Proteomes" id="UP000054279">
    <property type="component" value="Unassembled WGS sequence"/>
</dbReference>
<feature type="region of interest" description="Disordered" evidence="1">
    <location>
        <begin position="280"/>
        <end position="309"/>
    </location>
</feature>
<keyword evidence="5" id="KW-1185">Reference proteome</keyword>
<feature type="transmembrane region" description="Helical" evidence="2">
    <location>
        <begin position="416"/>
        <end position="438"/>
    </location>
</feature>
<dbReference type="GO" id="GO:0005886">
    <property type="term" value="C:plasma membrane"/>
    <property type="evidence" value="ECO:0007669"/>
    <property type="project" value="TreeGrafter"/>
</dbReference>
<evidence type="ECO:0000313" key="5">
    <source>
        <dbReference type="Proteomes" id="UP000054279"/>
    </source>
</evidence>
<keyword evidence="2" id="KW-0472">Membrane</keyword>
<dbReference type="GO" id="GO:0045332">
    <property type="term" value="P:phospholipid translocation"/>
    <property type="evidence" value="ECO:0007669"/>
    <property type="project" value="TreeGrafter"/>
</dbReference>
<dbReference type="InterPro" id="IPR023298">
    <property type="entry name" value="ATPase_P-typ_TM_dom_sf"/>
</dbReference>
<dbReference type="HOGENOM" id="CLU_551158_0_0_1"/>
<gene>
    <name evidence="4" type="ORF">M422DRAFT_783184</name>
</gene>
<dbReference type="PANTHER" id="PTHR24092">
    <property type="entry name" value="PROBABLE PHOSPHOLIPID-TRANSPORTING ATPASE"/>
    <property type="match status" value="1"/>
</dbReference>
<protein>
    <recommendedName>
        <fullName evidence="3">P-type ATPase N-terminal domain-containing protein</fullName>
    </recommendedName>
</protein>
<dbReference type="OrthoDB" id="377733at2759"/>